<dbReference type="InterPro" id="IPR011011">
    <property type="entry name" value="Znf_FYVE_PHD"/>
</dbReference>
<name>A0A0L0FEU1_9EUKA</name>
<protein>
    <recommendedName>
        <fullName evidence="6">PHD-type domain-containing protein</fullName>
    </recommendedName>
</protein>
<evidence type="ECO:0000256" key="4">
    <source>
        <dbReference type="PROSITE-ProRule" id="PRU00146"/>
    </source>
</evidence>
<sequence>YPCGGCGENVEEDNQAILCEYGCSAWFHLSCTALTSDAYDHLAEFEEGAWMCRDCFRQNIHPKESPRKPASPRKAIAALPVKQDIAEQDHDSNVTDDEGAQAPPRDQIKTDADDSVAAQGMDGIMTVHATDGCVIERGRDTINGQAVGGQAVEMKHTPQNSTIVEPAPSLTHGQSEVRTSIQQMDGGNSGPPSTQAVDNAPQASTNLNVSTHQPKIHTTGQPTHPSAALDEHTPAAVGEETQPFVRSEPTQFATDVHQVPQTQPQQPGSLIGDSTNPAQPMNAIAHGTAGTMHTDTLQPVAMAVAAQPDAAPVSVNTSESAERAEVRQQPGTIQVSQPQQSGQSAPQHSPSWPTQPTPP</sequence>
<dbReference type="OrthoDB" id="270215at2759"/>
<dbReference type="Gene3D" id="3.30.40.10">
    <property type="entry name" value="Zinc/RING finger domain, C3HC4 (zinc finger)"/>
    <property type="match status" value="1"/>
</dbReference>
<dbReference type="SMART" id="SM00249">
    <property type="entry name" value="PHD"/>
    <property type="match status" value="1"/>
</dbReference>
<dbReference type="InterPro" id="IPR019787">
    <property type="entry name" value="Znf_PHD-finger"/>
</dbReference>
<evidence type="ECO:0000256" key="3">
    <source>
        <dbReference type="ARBA" id="ARBA00022833"/>
    </source>
</evidence>
<dbReference type="CDD" id="cd15551">
    <property type="entry name" value="PHD_PYGO"/>
    <property type="match status" value="1"/>
</dbReference>
<feature type="compositionally biased region" description="Basic and acidic residues" evidence="5">
    <location>
        <begin position="84"/>
        <end position="93"/>
    </location>
</feature>
<dbReference type="Proteomes" id="UP000054560">
    <property type="component" value="Unassembled WGS sequence"/>
</dbReference>
<organism evidence="7 8">
    <name type="scientific">Sphaeroforma arctica JP610</name>
    <dbReference type="NCBI Taxonomy" id="667725"/>
    <lineage>
        <taxon>Eukaryota</taxon>
        <taxon>Ichthyosporea</taxon>
        <taxon>Ichthyophonida</taxon>
        <taxon>Sphaeroforma</taxon>
    </lineage>
</organism>
<evidence type="ECO:0000313" key="8">
    <source>
        <dbReference type="Proteomes" id="UP000054560"/>
    </source>
</evidence>
<evidence type="ECO:0000259" key="6">
    <source>
        <dbReference type="PROSITE" id="PS50016"/>
    </source>
</evidence>
<dbReference type="PROSITE" id="PS50016">
    <property type="entry name" value="ZF_PHD_2"/>
    <property type="match status" value="1"/>
</dbReference>
<feature type="compositionally biased region" description="Low complexity" evidence="5">
    <location>
        <begin position="334"/>
        <end position="351"/>
    </location>
</feature>
<dbReference type="STRING" id="667725.A0A0L0FEU1"/>
<feature type="non-terminal residue" evidence="7">
    <location>
        <position position="1"/>
    </location>
</feature>
<gene>
    <name evidence="7" type="ORF">SARC_12207</name>
</gene>
<dbReference type="eggNOG" id="ENOG502QSRS">
    <property type="taxonomic scope" value="Eukaryota"/>
</dbReference>
<dbReference type="InterPro" id="IPR001965">
    <property type="entry name" value="Znf_PHD"/>
</dbReference>
<keyword evidence="2 4" id="KW-0863">Zinc-finger</keyword>
<dbReference type="RefSeq" id="XP_014149167.1">
    <property type="nucleotide sequence ID" value="XM_014293692.1"/>
</dbReference>
<accession>A0A0L0FEU1</accession>
<dbReference type="InterPro" id="IPR019786">
    <property type="entry name" value="Zinc_finger_PHD-type_CS"/>
</dbReference>
<feature type="region of interest" description="Disordered" evidence="5">
    <location>
        <begin position="80"/>
        <end position="113"/>
    </location>
</feature>
<feature type="region of interest" description="Disordered" evidence="5">
    <location>
        <begin position="309"/>
        <end position="359"/>
    </location>
</feature>
<dbReference type="AlphaFoldDB" id="A0A0L0FEU1"/>
<reference evidence="7 8" key="1">
    <citation type="submission" date="2011-02" db="EMBL/GenBank/DDBJ databases">
        <title>The Genome Sequence of Sphaeroforma arctica JP610.</title>
        <authorList>
            <consortium name="The Broad Institute Genome Sequencing Platform"/>
            <person name="Russ C."/>
            <person name="Cuomo C."/>
            <person name="Young S.K."/>
            <person name="Zeng Q."/>
            <person name="Gargeya S."/>
            <person name="Alvarado L."/>
            <person name="Berlin A."/>
            <person name="Chapman S.B."/>
            <person name="Chen Z."/>
            <person name="Freedman E."/>
            <person name="Gellesch M."/>
            <person name="Goldberg J."/>
            <person name="Griggs A."/>
            <person name="Gujja S."/>
            <person name="Heilman E."/>
            <person name="Heiman D."/>
            <person name="Howarth C."/>
            <person name="Mehta T."/>
            <person name="Neiman D."/>
            <person name="Pearson M."/>
            <person name="Roberts A."/>
            <person name="Saif S."/>
            <person name="Shea T."/>
            <person name="Shenoy N."/>
            <person name="Sisk P."/>
            <person name="Stolte C."/>
            <person name="Sykes S."/>
            <person name="White J."/>
            <person name="Yandava C."/>
            <person name="Burger G."/>
            <person name="Gray M.W."/>
            <person name="Holland P.W.H."/>
            <person name="King N."/>
            <person name="Lang F.B.F."/>
            <person name="Roger A.J."/>
            <person name="Ruiz-Trillo I."/>
            <person name="Haas B."/>
            <person name="Nusbaum C."/>
            <person name="Birren B."/>
        </authorList>
    </citation>
    <scope>NUCLEOTIDE SEQUENCE [LARGE SCALE GENOMIC DNA]</scope>
    <source>
        <strain evidence="7 8">JP610</strain>
    </source>
</reference>
<keyword evidence="1" id="KW-0479">Metal-binding</keyword>
<proteinExistence type="predicted"/>
<evidence type="ECO:0000256" key="5">
    <source>
        <dbReference type="SAM" id="MobiDB-lite"/>
    </source>
</evidence>
<dbReference type="GO" id="GO:0008270">
    <property type="term" value="F:zinc ion binding"/>
    <property type="evidence" value="ECO:0007669"/>
    <property type="project" value="UniProtKB-KW"/>
</dbReference>
<dbReference type="PROSITE" id="PS01359">
    <property type="entry name" value="ZF_PHD_1"/>
    <property type="match status" value="1"/>
</dbReference>
<dbReference type="SUPFAM" id="SSF57903">
    <property type="entry name" value="FYVE/PHD zinc finger"/>
    <property type="match status" value="1"/>
</dbReference>
<evidence type="ECO:0000313" key="7">
    <source>
        <dbReference type="EMBL" id="KNC75265.1"/>
    </source>
</evidence>
<dbReference type="EMBL" id="KQ243736">
    <property type="protein sequence ID" value="KNC75265.1"/>
    <property type="molecule type" value="Genomic_DNA"/>
</dbReference>
<keyword evidence="8" id="KW-1185">Reference proteome</keyword>
<feature type="compositionally biased region" description="Low complexity" evidence="5">
    <location>
        <begin position="258"/>
        <end position="267"/>
    </location>
</feature>
<feature type="region of interest" description="Disordered" evidence="5">
    <location>
        <begin position="253"/>
        <end position="280"/>
    </location>
</feature>
<feature type="domain" description="PHD-type" evidence="6">
    <location>
        <begin position="1"/>
        <end position="58"/>
    </location>
</feature>
<keyword evidence="3" id="KW-0862">Zinc</keyword>
<dbReference type="GeneID" id="25912711"/>
<dbReference type="InterPro" id="IPR013083">
    <property type="entry name" value="Znf_RING/FYVE/PHD"/>
</dbReference>
<evidence type="ECO:0000256" key="1">
    <source>
        <dbReference type="ARBA" id="ARBA00022723"/>
    </source>
</evidence>
<dbReference type="Pfam" id="PF00628">
    <property type="entry name" value="PHD"/>
    <property type="match status" value="1"/>
</dbReference>
<evidence type="ECO:0000256" key="2">
    <source>
        <dbReference type="ARBA" id="ARBA00022771"/>
    </source>
</evidence>